<dbReference type="GO" id="GO:0004519">
    <property type="term" value="F:endonuclease activity"/>
    <property type="evidence" value="ECO:0007669"/>
    <property type="project" value="UniProtKB-KW"/>
</dbReference>
<evidence type="ECO:0000313" key="3">
    <source>
        <dbReference type="EMBL" id="BBY28107.1"/>
    </source>
</evidence>
<dbReference type="Proteomes" id="UP000467193">
    <property type="component" value="Chromosome"/>
</dbReference>
<keyword evidence="4" id="KW-1185">Reference proteome</keyword>
<organism evidence="3 4">
    <name type="scientific">Mycolicibacterium sediminis</name>
    <dbReference type="NCBI Taxonomy" id="1286180"/>
    <lineage>
        <taxon>Bacteria</taxon>
        <taxon>Bacillati</taxon>
        <taxon>Actinomycetota</taxon>
        <taxon>Actinomycetes</taxon>
        <taxon>Mycobacteriales</taxon>
        <taxon>Mycobacteriaceae</taxon>
        <taxon>Mycolicibacterium</taxon>
    </lineage>
</organism>
<name>A0A7I7QQ65_9MYCO</name>
<dbReference type="InterPro" id="IPR018310">
    <property type="entry name" value="Put_endonuclease_Z1-dom"/>
</dbReference>
<dbReference type="EMBL" id="AP022588">
    <property type="protein sequence ID" value="BBY28107.1"/>
    <property type="molecule type" value="Genomic_DNA"/>
</dbReference>
<sequence>MTDLNSLAAEDPYIRNLARIMRDGKGATLEDAVAEVCEIVTDPARVHAAADRIRQLNEQIQAAQTPTSVVAGNIESWYSGPRHEDRNWSALVELLTADGWDHDALRDLDESSTKVVANLPNPLGSGSYQCRGLVLGYVQSGKTTNFTAVIAKAADAGYRLFIVLSGIHDALRQQTQDRLNEQIWEPQSGKWHRLTNEDDFKPTDNVDALLATQDQRVLAIVKKNGPRLRALRKWLFEARPELLAACPVLIIDDEADQATVNTAKPDRQPSTINKLIRDIVNKVPKSAYVGYTATPFANVLIDPQDYQDLYPRDFIVDLPRPGVYIGTEAIFGREPLDFDEDEDQDNGHDFVRSVEDSEIDDLRPKGAAKRHLFEPKITDSLDSALRYFVMSTAARRIRGKGNRHSTALVHTSQHIDVHERTAEVIKNHLAWLATKLGQRDSVLMAALEEQWTDECGKVAASAFGLKTVPWADVLVELPTVAAAAEVITDNSRSTERLSFDDANPRVIVAVGGNTLSRGLTLEGLSVSFFVRTASAYDTLLQMGRWFGYRNGYADLTRIWMTDEMRAWFHHLATVEQEIRYDIERLETEHLTPEEFGVRIRTHPKLAITSAAKMQNARRAQASYSGRRIQTILFNHTDHDWLTENIEAGRALIAATDGCPRRPETARLTVIRHVSVHHVISFLNAYHFHENSRDLDGELISRYILARHDDGELPHFNIAVVGRTSDSDYLGELDLGLAGKTRCINRSRLDVVGGKTYADIKSLMSRNDRVIDLEGLPPEETAITTTPARLAQLRSLPDYGGDGAGLIVLYPISRDSRPVRDSGTRVPLAAVEHVLGVGLAFPESRSRTAAVDYLTADVAAMPGVEVQAPDDTDQLDEPDVEAE</sequence>
<proteinExistence type="predicted"/>
<reference evidence="3 4" key="1">
    <citation type="journal article" date="2019" name="Emerg. Microbes Infect.">
        <title>Comprehensive subspecies identification of 175 nontuberculous mycobacteria species based on 7547 genomic profiles.</title>
        <authorList>
            <person name="Matsumoto Y."/>
            <person name="Kinjo T."/>
            <person name="Motooka D."/>
            <person name="Nabeya D."/>
            <person name="Jung N."/>
            <person name="Uechi K."/>
            <person name="Horii T."/>
            <person name="Iida T."/>
            <person name="Fujita J."/>
            <person name="Nakamura S."/>
        </authorList>
    </citation>
    <scope>NUCLEOTIDE SEQUENCE [LARGE SCALE GENOMIC DNA]</scope>
    <source>
        <strain evidence="3 4">JCM 17899</strain>
    </source>
</reference>
<keyword evidence="3" id="KW-0540">Nuclease</keyword>
<gene>
    <name evidence="3" type="ORF">MSEDJ_22030</name>
</gene>
<evidence type="ECO:0000256" key="1">
    <source>
        <dbReference type="SAM" id="MobiDB-lite"/>
    </source>
</evidence>
<dbReference type="InterPro" id="IPR027417">
    <property type="entry name" value="P-loop_NTPase"/>
</dbReference>
<keyword evidence="3" id="KW-0255">Endonuclease</keyword>
<evidence type="ECO:0000313" key="4">
    <source>
        <dbReference type="Proteomes" id="UP000467193"/>
    </source>
</evidence>
<dbReference type="AlphaFoldDB" id="A0A7I7QQ65"/>
<dbReference type="RefSeq" id="WP_246231092.1">
    <property type="nucleotide sequence ID" value="NZ_AP022588.1"/>
</dbReference>
<evidence type="ECO:0000259" key="2">
    <source>
        <dbReference type="Pfam" id="PF10593"/>
    </source>
</evidence>
<feature type="region of interest" description="Disordered" evidence="1">
    <location>
        <begin position="862"/>
        <end position="882"/>
    </location>
</feature>
<dbReference type="Pfam" id="PF10593">
    <property type="entry name" value="Z1"/>
    <property type="match status" value="1"/>
</dbReference>
<feature type="domain" description="Putative endonuclease Z1" evidence="2">
    <location>
        <begin position="380"/>
        <end position="604"/>
    </location>
</feature>
<accession>A0A7I7QQ65</accession>
<protein>
    <submittedName>
        <fullName evidence="3">Endonuclease</fullName>
    </submittedName>
</protein>
<dbReference type="KEGG" id="msei:MSEDJ_22030"/>
<dbReference type="SUPFAM" id="SSF52540">
    <property type="entry name" value="P-loop containing nucleoside triphosphate hydrolases"/>
    <property type="match status" value="1"/>
</dbReference>
<feature type="compositionally biased region" description="Acidic residues" evidence="1">
    <location>
        <begin position="867"/>
        <end position="882"/>
    </location>
</feature>
<keyword evidence="3" id="KW-0378">Hydrolase</keyword>